<dbReference type="AlphaFoldDB" id="A0A5J4RB53"/>
<dbReference type="InterPro" id="IPR012337">
    <property type="entry name" value="RNaseH-like_sf"/>
</dbReference>
<sequence length="166" mass="19804">KIDFRSMCRWEPSFVMNKGRHFILNQMKKLLLFICFLKQYLFKSDNESIARTIAELPAFHRTEAFKYVFEGTTFCVWYLRIRKNIFNDHQFAGVVKVEMILTTEEEIEEGMNTDVINQISAHLINERNPVCYGTDKRWANHIYPVYLTESFIKSQYIGDSFFLNLF</sequence>
<dbReference type="EMBL" id="SNRY01001534">
    <property type="protein sequence ID" value="KAA6330211.1"/>
    <property type="molecule type" value="Genomic_DNA"/>
</dbReference>
<evidence type="ECO:0000313" key="1">
    <source>
        <dbReference type="EMBL" id="KAA6330211.1"/>
    </source>
</evidence>
<feature type="non-terminal residue" evidence="1">
    <location>
        <position position="1"/>
    </location>
</feature>
<dbReference type="SUPFAM" id="SSF53098">
    <property type="entry name" value="Ribonuclease H-like"/>
    <property type="match status" value="1"/>
</dbReference>
<organism evidence="1">
    <name type="scientific">termite gut metagenome</name>
    <dbReference type="NCBI Taxonomy" id="433724"/>
    <lineage>
        <taxon>unclassified sequences</taxon>
        <taxon>metagenomes</taxon>
        <taxon>organismal metagenomes</taxon>
    </lineage>
</organism>
<comment type="caution">
    <text evidence="1">The sequence shown here is derived from an EMBL/GenBank/DDBJ whole genome shotgun (WGS) entry which is preliminary data.</text>
</comment>
<accession>A0A5J4RB53</accession>
<gene>
    <name evidence="1" type="ORF">EZS27_021057</name>
</gene>
<reference evidence="1" key="1">
    <citation type="submission" date="2019-03" db="EMBL/GenBank/DDBJ databases">
        <title>Single cell metagenomics reveals metabolic interactions within the superorganism composed of flagellate Streblomastix strix and complex community of Bacteroidetes bacteria on its surface.</title>
        <authorList>
            <person name="Treitli S.C."/>
            <person name="Kolisko M."/>
            <person name="Husnik F."/>
            <person name="Keeling P."/>
            <person name="Hampl V."/>
        </authorList>
    </citation>
    <scope>NUCLEOTIDE SEQUENCE</scope>
    <source>
        <strain evidence="1">STM</strain>
    </source>
</reference>
<protein>
    <submittedName>
        <fullName evidence="1">Uncharacterized protein</fullName>
    </submittedName>
</protein>
<proteinExistence type="predicted"/>
<name>A0A5J4RB53_9ZZZZ</name>